<evidence type="ECO:0000256" key="3">
    <source>
        <dbReference type="ARBA" id="ARBA00023285"/>
    </source>
</evidence>
<dbReference type="Gene3D" id="3.40.50.280">
    <property type="entry name" value="Cobalamin-binding domain"/>
    <property type="match status" value="1"/>
</dbReference>
<feature type="domain" description="B12-binding" evidence="4">
    <location>
        <begin position="89"/>
        <end position="212"/>
    </location>
</feature>
<sequence>MSDFFSILTKAVRDGDHKQVVETLKKALQSGFSAIDLLEKGLVPGMRALGDSARDGTIYLPEILISIRAMNMGVEELKPLLAGVNISKRGTIVIGTAAGDIHDIGKNLVKLMLSSNGFEVVDLGVDVSADSFASAAQQHKAHIVAVSALLTTTITSFPTIVGALQKAGLKNKVRVMVGGAPVTRAYADQVGAEGFAEDCISAVDEAARLMAL</sequence>
<dbReference type="Pfam" id="PF02310">
    <property type="entry name" value="B12-binding"/>
    <property type="match status" value="1"/>
</dbReference>
<dbReference type="GO" id="GO:0008705">
    <property type="term" value="F:methionine synthase activity"/>
    <property type="evidence" value="ECO:0007669"/>
    <property type="project" value="TreeGrafter"/>
</dbReference>
<evidence type="ECO:0000256" key="2">
    <source>
        <dbReference type="ARBA" id="ARBA00022723"/>
    </source>
</evidence>
<dbReference type="PANTHER" id="PTHR45833">
    <property type="entry name" value="METHIONINE SYNTHASE"/>
    <property type="match status" value="1"/>
</dbReference>
<keyword evidence="3" id="KW-0170">Cobalt</keyword>
<proteinExistence type="inferred from homology"/>
<dbReference type="GO" id="GO:0046653">
    <property type="term" value="P:tetrahydrofolate metabolic process"/>
    <property type="evidence" value="ECO:0007669"/>
    <property type="project" value="TreeGrafter"/>
</dbReference>
<dbReference type="InterPro" id="IPR006158">
    <property type="entry name" value="Cobalamin-bd"/>
</dbReference>
<feature type="domain" description="B12-binding N-terminal" evidence="5">
    <location>
        <begin position="1"/>
        <end position="89"/>
    </location>
</feature>
<dbReference type="SMART" id="SM01018">
    <property type="entry name" value="B12-binding_2"/>
    <property type="match status" value="1"/>
</dbReference>
<dbReference type="InterPro" id="IPR036594">
    <property type="entry name" value="Meth_synthase_dom"/>
</dbReference>
<dbReference type="GO" id="GO:0046872">
    <property type="term" value="F:metal ion binding"/>
    <property type="evidence" value="ECO:0007669"/>
    <property type="project" value="UniProtKB-KW"/>
</dbReference>
<dbReference type="SUPFAM" id="SSF47644">
    <property type="entry name" value="Methionine synthase domain"/>
    <property type="match status" value="1"/>
</dbReference>
<evidence type="ECO:0000259" key="5">
    <source>
        <dbReference type="PROSITE" id="PS51337"/>
    </source>
</evidence>
<comment type="similarity">
    <text evidence="1">Belongs to the methylamine corrinoid protein family.</text>
</comment>
<dbReference type="Pfam" id="PF02607">
    <property type="entry name" value="B12-binding_2"/>
    <property type="match status" value="1"/>
</dbReference>
<dbReference type="InterPro" id="IPR003759">
    <property type="entry name" value="Cbl-bd_cap"/>
</dbReference>
<gene>
    <name evidence="6" type="ORF">HY730_04975</name>
</gene>
<organism evidence="6 7">
    <name type="scientific">Tectimicrobiota bacterium</name>
    <dbReference type="NCBI Taxonomy" id="2528274"/>
    <lineage>
        <taxon>Bacteria</taxon>
        <taxon>Pseudomonadati</taxon>
        <taxon>Nitrospinota/Tectimicrobiota group</taxon>
        <taxon>Candidatus Tectimicrobiota</taxon>
    </lineage>
</organism>
<reference evidence="6" key="1">
    <citation type="submission" date="2020-07" db="EMBL/GenBank/DDBJ databases">
        <title>Huge and variable diversity of episymbiotic CPR bacteria and DPANN archaea in groundwater ecosystems.</title>
        <authorList>
            <person name="He C.Y."/>
            <person name="Keren R."/>
            <person name="Whittaker M."/>
            <person name="Farag I.F."/>
            <person name="Doudna J."/>
            <person name="Cate J.H.D."/>
            <person name="Banfield J.F."/>
        </authorList>
    </citation>
    <scope>NUCLEOTIDE SEQUENCE</scope>
    <source>
        <strain evidence="6">NC_groundwater_1482_Ag_S-0.65um_47_24</strain>
    </source>
</reference>
<evidence type="ECO:0000313" key="7">
    <source>
        <dbReference type="Proteomes" id="UP000772181"/>
    </source>
</evidence>
<dbReference type="SUPFAM" id="SSF52242">
    <property type="entry name" value="Cobalamin (vitamin B12)-binding domain"/>
    <property type="match status" value="1"/>
</dbReference>
<dbReference type="AlphaFoldDB" id="A0A933GKU1"/>
<accession>A0A933GKU1</accession>
<dbReference type="CDD" id="cd02070">
    <property type="entry name" value="corrinoid_protein_B12-BD"/>
    <property type="match status" value="1"/>
</dbReference>
<dbReference type="FunFam" id="3.40.50.280:FF:000003">
    <property type="entry name" value="Dimethylamine methyltransferase corrinoid protein"/>
    <property type="match status" value="1"/>
</dbReference>
<name>A0A933GKU1_UNCTE</name>
<dbReference type="GO" id="GO:0005829">
    <property type="term" value="C:cytosol"/>
    <property type="evidence" value="ECO:0007669"/>
    <property type="project" value="TreeGrafter"/>
</dbReference>
<dbReference type="InterPro" id="IPR036724">
    <property type="entry name" value="Cobalamin-bd_sf"/>
</dbReference>
<dbReference type="Gene3D" id="1.10.1240.10">
    <property type="entry name" value="Methionine synthase domain"/>
    <property type="match status" value="1"/>
</dbReference>
<keyword evidence="2" id="KW-0479">Metal-binding</keyword>
<dbReference type="PROSITE" id="PS51337">
    <property type="entry name" value="B12_BINDING_NTER"/>
    <property type="match status" value="1"/>
</dbReference>
<evidence type="ECO:0000256" key="1">
    <source>
        <dbReference type="ARBA" id="ARBA00010854"/>
    </source>
</evidence>
<dbReference type="Proteomes" id="UP000772181">
    <property type="component" value="Unassembled WGS sequence"/>
</dbReference>
<evidence type="ECO:0000259" key="4">
    <source>
        <dbReference type="PROSITE" id="PS51332"/>
    </source>
</evidence>
<dbReference type="PANTHER" id="PTHR45833:SF1">
    <property type="entry name" value="METHIONINE SYNTHASE"/>
    <property type="match status" value="1"/>
</dbReference>
<dbReference type="GO" id="GO:0050667">
    <property type="term" value="P:homocysteine metabolic process"/>
    <property type="evidence" value="ECO:0007669"/>
    <property type="project" value="TreeGrafter"/>
</dbReference>
<evidence type="ECO:0000313" key="6">
    <source>
        <dbReference type="EMBL" id="MBI4595716.1"/>
    </source>
</evidence>
<comment type="caution">
    <text evidence="6">The sequence shown here is derived from an EMBL/GenBank/DDBJ whole genome shotgun (WGS) entry which is preliminary data.</text>
</comment>
<dbReference type="PROSITE" id="PS51332">
    <property type="entry name" value="B12_BINDING"/>
    <property type="match status" value="1"/>
</dbReference>
<dbReference type="InterPro" id="IPR050554">
    <property type="entry name" value="Met_Synthase/Corrinoid"/>
</dbReference>
<dbReference type="EMBL" id="JACQWF010000227">
    <property type="protein sequence ID" value="MBI4595716.1"/>
    <property type="molecule type" value="Genomic_DNA"/>
</dbReference>
<dbReference type="GO" id="GO:0031419">
    <property type="term" value="F:cobalamin binding"/>
    <property type="evidence" value="ECO:0007669"/>
    <property type="project" value="InterPro"/>
</dbReference>
<protein>
    <submittedName>
        <fullName evidence="6">Corrinoid protein</fullName>
    </submittedName>
</protein>